<dbReference type="PANTHER" id="PTHR32018">
    <property type="entry name" value="RHAMNOGALACTURONATE LYASE FAMILY PROTEIN"/>
    <property type="match status" value="1"/>
</dbReference>
<dbReference type="InterPro" id="IPR008979">
    <property type="entry name" value="Galactose-bd-like_sf"/>
</dbReference>
<sequence length="598" mass="68007">MLLALGCKPIGFDRTKVRIGVETSLGWGQSRFGVWLPELGVEVGSRMGSRYWDLVWNKKPGQKANNIDTLQGARYDVIRADENGAEISFTRTWNISMSGTTVPLNIEKRYIMLRNYPGFYTYSVLERLDGWPEVEIGQIRIVYKLQQDKFKFMAISDDRHRIMPTLKDRLTGQPLAYPEAVLLTNPSNSILRGEVDDKYQYSSESKDNRVHGWISSESTDPAVGFWIITPSYEFRTGGPVKQELTCHAGAIALSMFTSAHYAGREAGMVFEEGEPWKKVFGPVSVYLNSVSTNDDPLLLWENAKAKLQEEVEAWPFSFPQSEDFLGSDQRGSVGGQLLILDRYINKNPFRARSAYVGLAAPGEAGSWQKESKGYQFWTEADKRGYFSIRNVLPGNYNLYAWVPGVVGDYKYSKNITIEPGSKIELDVIVYEPPRNGPTLWEIGIPDRTAAEFYVPDPYPTLMNQLYSNHPDKFRQYGLWDRYADLYPNQDLVYTVGVDDYSKNWFFAQVNRNVGNDTYEATTWQITFELEEVTRPENYTLQLGLASATNMELQVRVNDQSSDPCFTTGLIGRDNAIARHGIHGLKYSTVTWKLNYVPI</sequence>
<evidence type="ECO:0000256" key="7">
    <source>
        <dbReference type="ARBA" id="ARBA00023239"/>
    </source>
</evidence>
<accession>A0AA87ZVC6</accession>
<comment type="caution">
    <text evidence="10">The sequence shown here is derived from an EMBL/GenBank/DDBJ whole genome shotgun (WGS) entry which is preliminary data.</text>
</comment>
<dbReference type="Proteomes" id="UP001187192">
    <property type="component" value="Unassembled WGS sequence"/>
</dbReference>
<dbReference type="GO" id="GO:0030246">
    <property type="term" value="F:carbohydrate binding"/>
    <property type="evidence" value="ECO:0007669"/>
    <property type="project" value="InterPro"/>
</dbReference>
<keyword evidence="11" id="KW-1185">Reference proteome</keyword>
<dbReference type="Pfam" id="PF14686">
    <property type="entry name" value="fn3_3"/>
    <property type="match status" value="1"/>
</dbReference>
<dbReference type="AlphaFoldDB" id="A0AA87ZVC6"/>
<dbReference type="SUPFAM" id="SSF74650">
    <property type="entry name" value="Galactose mutarotase-like"/>
    <property type="match status" value="1"/>
</dbReference>
<evidence type="ECO:0000313" key="10">
    <source>
        <dbReference type="EMBL" id="GMN34048.1"/>
    </source>
</evidence>
<dbReference type="SUPFAM" id="SSF49452">
    <property type="entry name" value="Starch-binding domain-like"/>
    <property type="match status" value="1"/>
</dbReference>
<dbReference type="Gene3D" id="2.60.40.1120">
    <property type="entry name" value="Carboxypeptidase-like, regulatory domain"/>
    <property type="match status" value="1"/>
</dbReference>
<evidence type="ECO:0000256" key="1">
    <source>
        <dbReference type="ARBA" id="ARBA00001324"/>
    </source>
</evidence>
<dbReference type="GO" id="GO:0102210">
    <property type="term" value="F:rhamnogalacturonan endolyase activity"/>
    <property type="evidence" value="ECO:0007669"/>
    <property type="project" value="UniProtKB-EC"/>
</dbReference>
<dbReference type="InterPro" id="IPR029411">
    <property type="entry name" value="RG-lyase_III"/>
</dbReference>
<evidence type="ECO:0000256" key="4">
    <source>
        <dbReference type="ARBA" id="ARBA00012437"/>
    </source>
</evidence>
<gene>
    <name evidence="10" type="ORF">TIFTF001_004487</name>
</gene>
<protein>
    <recommendedName>
        <fullName evidence="4">rhamnogalacturonan endolyase</fullName>
        <ecNumber evidence="4">4.2.2.23</ecNumber>
    </recommendedName>
</protein>
<dbReference type="FunFam" id="2.60.40.1120:FF:000033">
    <property type="entry name" value="Rhamnogalacturonate lyase B"/>
    <property type="match status" value="1"/>
</dbReference>
<dbReference type="GO" id="GO:0005975">
    <property type="term" value="P:carbohydrate metabolic process"/>
    <property type="evidence" value="ECO:0007669"/>
    <property type="project" value="InterPro"/>
</dbReference>
<dbReference type="Pfam" id="PF14683">
    <property type="entry name" value="CBM-like"/>
    <property type="match status" value="1"/>
</dbReference>
<evidence type="ECO:0000259" key="8">
    <source>
        <dbReference type="Pfam" id="PF14683"/>
    </source>
</evidence>
<name>A0AA87ZVC6_FICCA</name>
<keyword evidence="6" id="KW-0732">Signal</keyword>
<keyword evidence="7" id="KW-0456">Lyase</keyword>
<dbReference type="InterPro" id="IPR013784">
    <property type="entry name" value="Carb-bd-like_fold"/>
</dbReference>
<dbReference type="InterPro" id="IPR011013">
    <property type="entry name" value="Gal_mutarotase_sf_dom"/>
</dbReference>
<organism evidence="10 11">
    <name type="scientific">Ficus carica</name>
    <name type="common">Common fig</name>
    <dbReference type="NCBI Taxonomy" id="3494"/>
    <lineage>
        <taxon>Eukaryota</taxon>
        <taxon>Viridiplantae</taxon>
        <taxon>Streptophyta</taxon>
        <taxon>Embryophyta</taxon>
        <taxon>Tracheophyta</taxon>
        <taxon>Spermatophyta</taxon>
        <taxon>Magnoliopsida</taxon>
        <taxon>eudicotyledons</taxon>
        <taxon>Gunneridae</taxon>
        <taxon>Pentapetalae</taxon>
        <taxon>rosids</taxon>
        <taxon>fabids</taxon>
        <taxon>Rosales</taxon>
        <taxon>Moraceae</taxon>
        <taxon>Ficeae</taxon>
        <taxon>Ficus</taxon>
    </lineage>
</organism>
<evidence type="ECO:0000259" key="9">
    <source>
        <dbReference type="Pfam" id="PF14686"/>
    </source>
</evidence>
<dbReference type="Gene3D" id="2.70.98.10">
    <property type="match status" value="1"/>
</dbReference>
<dbReference type="Gene3D" id="2.60.120.260">
    <property type="entry name" value="Galactose-binding domain-like"/>
    <property type="match status" value="1"/>
</dbReference>
<reference evidence="10" key="1">
    <citation type="submission" date="2023-07" db="EMBL/GenBank/DDBJ databases">
        <title>draft genome sequence of fig (Ficus carica).</title>
        <authorList>
            <person name="Takahashi T."/>
            <person name="Nishimura K."/>
        </authorList>
    </citation>
    <scope>NUCLEOTIDE SEQUENCE</scope>
</reference>
<evidence type="ECO:0000256" key="3">
    <source>
        <dbReference type="ARBA" id="ARBA00010418"/>
    </source>
</evidence>
<dbReference type="CDD" id="cd10320">
    <property type="entry name" value="RGL4_N"/>
    <property type="match status" value="1"/>
</dbReference>
<dbReference type="EMBL" id="BTGU01000004">
    <property type="protein sequence ID" value="GMN34048.1"/>
    <property type="molecule type" value="Genomic_DNA"/>
</dbReference>
<comment type="subcellular location">
    <subcellularLocation>
        <location evidence="2">Secreted</location>
    </subcellularLocation>
</comment>
<evidence type="ECO:0000256" key="6">
    <source>
        <dbReference type="ARBA" id="ARBA00022729"/>
    </source>
</evidence>
<dbReference type="Pfam" id="PF06045">
    <property type="entry name" value="Rhamnogal_lyase"/>
    <property type="match status" value="1"/>
</dbReference>
<dbReference type="CDD" id="cd10317">
    <property type="entry name" value="RGL4_C"/>
    <property type="match status" value="1"/>
</dbReference>
<dbReference type="InterPro" id="IPR010325">
    <property type="entry name" value="Rhamnogal_lyase"/>
</dbReference>
<dbReference type="InterPro" id="IPR051850">
    <property type="entry name" value="Polysacch_Lyase_4"/>
</dbReference>
<dbReference type="SUPFAM" id="SSF49785">
    <property type="entry name" value="Galactose-binding domain-like"/>
    <property type="match status" value="1"/>
</dbReference>
<feature type="domain" description="Rhamnogalacturonan lyase" evidence="9">
    <location>
        <begin position="351"/>
        <end position="424"/>
    </location>
</feature>
<comment type="catalytic activity">
    <reaction evidence="1">
        <text>Endotype eliminative cleavage of L-alpha-rhamnopyranosyl-(1-&gt;4)-alpha-D-galactopyranosyluronic acid bonds of rhamnogalacturonan I domains in ramified hairy regions of pectin leaving L-rhamnopyranose at the reducing end and 4-deoxy-4,5-unsaturated D-galactopyranosyluronic acid at the non-reducing end.</text>
        <dbReference type="EC" id="4.2.2.23"/>
    </reaction>
</comment>
<feature type="domain" description="Rhamnogalacturonan lyase" evidence="8">
    <location>
        <begin position="438"/>
        <end position="586"/>
    </location>
</feature>
<keyword evidence="5" id="KW-0964">Secreted</keyword>
<dbReference type="PANTHER" id="PTHR32018:SF6">
    <property type="entry name" value="RHAMNOGALACTURONAN ENDOLYASE"/>
    <property type="match status" value="1"/>
</dbReference>
<dbReference type="InterPro" id="IPR014718">
    <property type="entry name" value="GH-type_carb-bd"/>
</dbReference>
<dbReference type="InterPro" id="IPR029413">
    <property type="entry name" value="RG-lyase_II"/>
</dbReference>
<dbReference type="EC" id="4.2.2.23" evidence="4"/>
<proteinExistence type="inferred from homology"/>
<evidence type="ECO:0000313" key="11">
    <source>
        <dbReference type="Proteomes" id="UP001187192"/>
    </source>
</evidence>
<dbReference type="CDD" id="cd10316">
    <property type="entry name" value="RGL4_M"/>
    <property type="match status" value="1"/>
</dbReference>
<evidence type="ECO:0000256" key="5">
    <source>
        <dbReference type="ARBA" id="ARBA00022525"/>
    </source>
</evidence>
<comment type="similarity">
    <text evidence="3">Belongs to the polysaccharide lyase 4 family.</text>
</comment>
<evidence type="ECO:0000256" key="2">
    <source>
        <dbReference type="ARBA" id="ARBA00004613"/>
    </source>
</evidence>
<dbReference type="GO" id="GO:0005576">
    <property type="term" value="C:extracellular region"/>
    <property type="evidence" value="ECO:0007669"/>
    <property type="project" value="UniProtKB-SubCell"/>
</dbReference>